<gene>
    <name evidence="2" type="ORF">ACFQGL_23195</name>
</gene>
<accession>A0ABW1HCN9</accession>
<dbReference type="Pfam" id="PF19054">
    <property type="entry name" value="DUF5753"/>
    <property type="match status" value="1"/>
</dbReference>
<evidence type="ECO:0000313" key="2">
    <source>
        <dbReference type="EMBL" id="MFC5926246.1"/>
    </source>
</evidence>
<feature type="domain" description="HTH cro/C1-type" evidence="1">
    <location>
        <begin position="13"/>
        <end position="66"/>
    </location>
</feature>
<sequence length="266" mass="30007">MGISPYQFMVRELRRHRSAAGLTQVQLAERMHWSDTQVSGVETGTRIARDDFWKAVDEALETGGFFLTFWREFAQYGGTPTWLREWIEIEREATALHWFEPAYIPGLLQIEAYSRATLAGGRFTAEEVEQLVASRLERQAILAHENRPQIVAVIDEAALRRPVRGRPEVMREQLEHLVSCIDEELAQVHVVPADVGVYLGLAGQFIIASMTDGTRSAYADNQLSAQIVANPADVARLAKTWEHVRSHALPMVQSLDLIKEAAKTWT</sequence>
<proteinExistence type="predicted"/>
<dbReference type="CDD" id="cd00093">
    <property type="entry name" value="HTH_XRE"/>
    <property type="match status" value="1"/>
</dbReference>
<dbReference type="InterPro" id="IPR010982">
    <property type="entry name" value="Lambda_DNA-bd_dom_sf"/>
</dbReference>
<comment type="caution">
    <text evidence="2">The sequence shown here is derived from an EMBL/GenBank/DDBJ whole genome shotgun (WGS) entry which is preliminary data.</text>
</comment>
<keyword evidence="3" id="KW-1185">Reference proteome</keyword>
<dbReference type="InterPro" id="IPR043917">
    <property type="entry name" value="DUF5753"/>
</dbReference>
<dbReference type="Proteomes" id="UP001596226">
    <property type="component" value="Unassembled WGS sequence"/>
</dbReference>
<evidence type="ECO:0000313" key="3">
    <source>
        <dbReference type="Proteomes" id="UP001596226"/>
    </source>
</evidence>
<organism evidence="2 3">
    <name type="scientific">Micromonospora vulcania</name>
    <dbReference type="NCBI Taxonomy" id="1441873"/>
    <lineage>
        <taxon>Bacteria</taxon>
        <taxon>Bacillati</taxon>
        <taxon>Actinomycetota</taxon>
        <taxon>Actinomycetes</taxon>
        <taxon>Micromonosporales</taxon>
        <taxon>Micromonosporaceae</taxon>
        <taxon>Micromonospora</taxon>
    </lineage>
</organism>
<dbReference type="SUPFAM" id="SSF47413">
    <property type="entry name" value="lambda repressor-like DNA-binding domains"/>
    <property type="match status" value="1"/>
</dbReference>
<reference evidence="3" key="1">
    <citation type="journal article" date="2019" name="Int. J. Syst. Evol. Microbiol.">
        <title>The Global Catalogue of Microorganisms (GCM) 10K type strain sequencing project: providing services to taxonomists for standard genome sequencing and annotation.</title>
        <authorList>
            <consortium name="The Broad Institute Genomics Platform"/>
            <consortium name="The Broad Institute Genome Sequencing Center for Infectious Disease"/>
            <person name="Wu L."/>
            <person name="Ma J."/>
        </authorList>
    </citation>
    <scope>NUCLEOTIDE SEQUENCE [LARGE SCALE GENOMIC DNA]</scope>
    <source>
        <strain evidence="3">CGMCC 4.7144</strain>
    </source>
</reference>
<protein>
    <submittedName>
        <fullName evidence="2">Helix-turn-helix domain-containing protein</fullName>
    </submittedName>
</protein>
<dbReference type="EMBL" id="JBHSQS010000015">
    <property type="protein sequence ID" value="MFC5926246.1"/>
    <property type="molecule type" value="Genomic_DNA"/>
</dbReference>
<dbReference type="InterPro" id="IPR001387">
    <property type="entry name" value="Cro/C1-type_HTH"/>
</dbReference>
<dbReference type="Pfam" id="PF13560">
    <property type="entry name" value="HTH_31"/>
    <property type="match status" value="1"/>
</dbReference>
<dbReference type="RefSeq" id="WP_377514458.1">
    <property type="nucleotide sequence ID" value="NZ_JBHSQS010000015.1"/>
</dbReference>
<dbReference type="SMART" id="SM00530">
    <property type="entry name" value="HTH_XRE"/>
    <property type="match status" value="1"/>
</dbReference>
<evidence type="ECO:0000259" key="1">
    <source>
        <dbReference type="PROSITE" id="PS50943"/>
    </source>
</evidence>
<dbReference type="PROSITE" id="PS50943">
    <property type="entry name" value="HTH_CROC1"/>
    <property type="match status" value="1"/>
</dbReference>
<dbReference type="Gene3D" id="1.10.260.40">
    <property type="entry name" value="lambda repressor-like DNA-binding domains"/>
    <property type="match status" value="1"/>
</dbReference>
<name>A0ABW1HCN9_9ACTN</name>